<keyword evidence="3" id="KW-0597">Phosphoprotein</keyword>
<dbReference type="SUPFAM" id="SSF52777">
    <property type="entry name" value="CoA-dependent acyltransferases"/>
    <property type="match status" value="2"/>
</dbReference>
<proteinExistence type="predicted"/>
<organism evidence="6 7">
    <name type="scientific">Planobispora siamensis</name>
    <dbReference type="NCBI Taxonomy" id="936338"/>
    <lineage>
        <taxon>Bacteria</taxon>
        <taxon>Bacillati</taxon>
        <taxon>Actinomycetota</taxon>
        <taxon>Actinomycetes</taxon>
        <taxon>Streptosporangiales</taxon>
        <taxon>Streptosporangiaceae</taxon>
        <taxon>Planobispora</taxon>
    </lineage>
</organism>
<dbReference type="GO" id="GO:0003824">
    <property type="term" value="F:catalytic activity"/>
    <property type="evidence" value="ECO:0007669"/>
    <property type="project" value="InterPro"/>
</dbReference>
<evidence type="ECO:0000259" key="5">
    <source>
        <dbReference type="PROSITE" id="PS50075"/>
    </source>
</evidence>
<dbReference type="PROSITE" id="PS50075">
    <property type="entry name" value="CARRIER"/>
    <property type="match status" value="2"/>
</dbReference>
<dbReference type="GO" id="GO:0043041">
    <property type="term" value="P:amino acid activation for nonribosomal peptide biosynthetic process"/>
    <property type="evidence" value="ECO:0007669"/>
    <property type="project" value="TreeGrafter"/>
</dbReference>
<evidence type="ECO:0000256" key="4">
    <source>
        <dbReference type="SAM" id="MobiDB-lite"/>
    </source>
</evidence>
<dbReference type="SUPFAM" id="SSF56801">
    <property type="entry name" value="Acetyl-CoA synthetase-like"/>
    <property type="match status" value="2"/>
</dbReference>
<dbReference type="EMBL" id="BOOJ01000018">
    <property type="protein sequence ID" value="GIH91294.1"/>
    <property type="molecule type" value="Genomic_DNA"/>
</dbReference>
<dbReference type="Gene3D" id="3.30.559.30">
    <property type="entry name" value="Nonribosomal peptide synthetase, condensation domain"/>
    <property type="match status" value="1"/>
</dbReference>
<dbReference type="SMART" id="SM00823">
    <property type="entry name" value="PKS_PP"/>
    <property type="match status" value="2"/>
</dbReference>
<evidence type="ECO:0000256" key="2">
    <source>
        <dbReference type="ARBA" id="ARBA00022450"/>
    </source>
</evidence>
<keyword evidence="2" id="KW-0596">Phosphopantetheine</keyword>
<dbReference type="Pfam" id="PF00550">
    <property type="entry name" value="PP-binding"/>
    <property type="match status" value="2"/>
</dbReference>
<dbReference type="Pfam" id="PF00668">
    <property type="entry name" value="Condensation"/>
    <property type="match status" value="1"/>
</dbReference>
<dbReference type="InterPro" id="IPR020806">
    <property type="entry name" value="PKS_PP-bd"/>
</dbReference>
<keyword evidence="7" id="KW-1185">Reference proteome</keyword>
<sequence>MTLTPLRPNWTHGPGHTPPDGSLGELILAQAARTPDAPAIRQWDSTLTYAELVARAADLASRLAGLGIGPETQVGLCARRTPLMPVAVLGVLLAGGAYVPLDPGHPRARLEEVLDDAGIAVVVVDGTGAELLDGCGRVLVGIADTGNAEAENAGAANGRAENAGTVRPAGPAALQNAAYVLYTSGSTGRPKGVVVSHRSVVAFTSATVAHFGLDGSCRSIAFSALGFDVSVLDMLAPLTAGGCVQLVPDEDRVDPARLQRFLEEHEVTWGFIPPALLPLVDPARLPHLRDLVTAGEPPGPEQVARWSAHARFHNWYGPTESTVCVVGGAFDGVWRRPLPIGRPLRGCRAHILDEEMNECPPGVPGELFIGGPQVGRGYLGRPGLTAERFVPDPFSEEPGARLYRTGDHVAWEDDGSIAFMGRLDRQVKVQGQRVEIGEVESALRAHPGVLQAVVDFAGELVAYVTPRDAPDLAALREDLSVRLPPYMLPSRLVRLDLLPLNPSGKVDLAALKATARNGDAARSGDAAGEEGDAGGLAGIWARVLQAPVPGDEDDFFEHGGHSLRAMRLVAAVRAELGREVSVEDVYAARTFGGLSALVERAPRGTGGTPPTGSPPALSPAQRRMWFVERLAPGSAAHNIAMAERVRGPLDPAALRRALTAVVTAHEVLRWRVGARDGVPEVSVAPPYEVELPVQEASPEELSGLLEAEARARFDLAAGPLLRARLIRLAPEDHVLCLTVHHLVFDGWSQDVLYRDLAAAYRGQALDEAGHGFADYVRWLREQNDATALTWWRDHLRDAPLVLDLPRDRPRPPEQTFRGAACRTELDPVTAGRVGALAARLGATPYAVLLAAFARQLARLSGREDLVVGAAYADRPHVAFDRLVGMCVQVLPLRLRPAGGFEEQVTACARELNAAIRHRDVPLTPLLESLRLPRDLSRNPITQVLFNMYNFAEARLDLPGCASEPLRPGLPGALFDVTMYVSERAGGYALELVYNPDLYSAERMDALLGDYVDLLGELLTGHRAPQAPQRELPGWDGPGLLDGTAYESLRRRTVAAIRRAGVRPGETVAVLAARVPELPGLLLGVLASGARWLIVDSAHPPAVQERQAAGAKAVIRCAPGLEGLPEIVLTDEEDDTIHPERGYLSLTSGTTGDPKPVVTTDRPLAHFTDWYVRTFGITQQDRFALLSGLAHDPALRDMFVPVRAGAQLSVPGQELLRDPVRLAAWLREHAITVLHLTPQLAAMLAGTGATLPAVRLVGIGGDRLTWAEAARIGRLAPAARLVAFYGTTETPQAHAWYELGEPTADPVPVGRPVEGSEILVLTADGRRAAIGELGEVVVRSRHLATGYLDPELTRERFDGDRFRTGDLGRPNPDGTVTLTGRADDQVKIRGFRVELGEVEAALAGCPDVRAAAARAEDGTLTGYVVPARPGLTAHRVLERLRTVLPEHAVPGEVVLLPSLPLTPNGKVDRAALRRPPVRATGTAGGNGHLDGPTQKVVAQVWHAVLGVPRLRPDDNFFEIGGHSLAMAAVQARLKAATGRDIPIVELFRHPTIRTLAAHLDGGGGSPGLDRAARRLAVRRDRLRNRDEKGTTA</sequence>
<dbReference type="Gene3D" id="3.30.559.10">
    <property type="entry name" value="Chloramphenicol acetyltransferase-like domain"/>
    <property type="match status" value="1"/>
</dbReference>
<dbReference type="Gene3D" id="1.10.1200.10">
    <property type="entry name" value="ACP-like"/>
    <property type="match status" value="2"/>
</dbReference>
<evidence type="ECO:0000313" key="7">
    <source>
        <dbReference type="Proteomes" id="UP000619788"/>
    </source>
</evidence>
<dbReference type="GO" id="GO:0008610">
    <property type="term" value="P:lipid biosynthetic process"/>
    <property type="evidence" value="ECO:0007669"/>
    <property type="project" value="UniProtKB-ARBA"/>
</dbReference>
<dbReference type="InterPro" id="IPR045851">
    <property type="entry name" value="AMP-bd_C_sf"/>
</dbReference>
<dbReference type="NCBIfam" id="TIGR01733">
    <property type="entry name" value="AA-adenyl-dom"/>
    <property type="match status" value="1"/>
</dbReference>
<dbReference type="Pfam" id="PF00501">
    <property type="entry name" value="AMP-binding"/>
    <property type="match status" value="2"/>
</dbReference>
<accession>A0A8J3WI33</accession>
<dbReference type="PANTHER" id="PTHR45527:SF1">
    <property type="entry name" value="FATTY ACID SYNTHASE"/>
    <property type="match status" value="1"/>
</dbReference>
<dbReference type="FunFam" id="3.40.50.12780:FF:000012">
    <property type="entry name" value="Non-ribosomal peptide synthetase"/>
    <property type="match status" value="1"/>
</dbReference>
<dbReference type="InterPro" id="IPR010071">
    <property type="entry name" value="AA_adenyl_dom"/>
</dbReference>
<feature type="domain" description="Carrier" evidence="5">
    <location>
        <begin position="527"/>
        <end position="602"/>
    </location>
</feature>
<dbReference type="PROSITE" id="PS00455">
    <property type="entry name" value="AMP_BINDING"/>
    <property type="match status" value="2"/>
</dbReference>
<dbReference type="Pfam" id="PF13193">
    <property type="entry name" value="AMP-binding_C"/>
    <property type="match status" value="2"/>
</dbReference>
<dbReference type="PANTHER" id="PTHR45527">
    <property type="entry name" value="NONRIBOSOMAL PEPTIDE SYNTHETASE"/>
    <property type="match status" value="1"/>
</dbReference>
<dbReference type="CDD" id="cd05930">
    <property type="entry name" value="A_NRPS"/>
    <property type="match status" value="1"/>
</dbReference>
<dbReference type="InterPro" id="IPR036736">
    <property type="entry name" value="ACP-like_sf"/>
</dbReference>
<gene>
    <name evidence="6" type="ORF">Psi01_19240</name>
</gene>
<dbReference type="Gene3D" id="3.30.300.30">
    <property type="match status" value="2"/>
</dbReference>
<dbReference type="InterPro" id="IPR000873">
    <property type="entry name" value="AMP-dep_synth/lig_dom"/>
</dbReference>
<dbReference type="GO" id="GO:0005737">
    <property type="term" value="C:cytoplasm"/>
    <property type="evidence" value="ECO:0007669"/>
    <property type="project" value="TreeGrafter"/>
</dbReference>
<feature type="domain" description="Carrier" evidence="5">
    <location>
        <begin position="1487"/>
        <end position="1562"/>
    </location>
</feature>
<dbReference type="SUPFAM" id="SSF47336">
    <property type="entry name" value="ACP-like"/>
    <property type="match status" value="2"/>
</dbReference>
<dbReference type="InterPro" id="IPR025110">
    <property type="entry name" value="AMP-bd_C"/>
</dbReference>
<protein>
    <recommendedName>
        <fullName evidence="5">Carrier domain-containing protein</fullName>
    </recommendedName>
</protein>
<dbReference type="InterPro" id="IPR009081">
    <property type="entry name" value="PP-bd_ACP"/>
</dbReference>
<feature type="region of interest" description="Disordered" evidence="4">
    <location>
        <begin position="1"/>
        <end position="20"/>
    </location>
</feature>
<dbReference type="InterPro" id="IPR001242">
    <property type="entry name" value="Condensation_dom"/>
</dbReference>
<evidence type="ECO:0000256" key="1">
    <source>
        <dbReference type="ARBA" id="ARBA00001957"/>
    </source>
</evidence>
<dbReference type="CDD" id="cd19531">
    <property type="entry name" value="LCL_NRPS-like"/>
    <property type="match status" value="1"/>
</dbReference>
<dbReference type="RefSeq" id="WP_204063593.1">
    <property type="nucleotide sequence ID" value="NZ_BOOJ01000018.1"/>
</dbReference>
<dbReference type="Gene3D" id="3.40.50.12780">
    <property type="entry name" value="N-terminal domain of ligase-like"/>
    <property type="match status" value="2"/>
</dbReference>
<dbReference type="GO" id="GO:0044550">
    <property type="term" value="P:secondary metabolite biosynthetic process"/>
    <property type="evidence" value="ECO:0007669"/>
    <property type="project" value="TreeGrafter"/>
</dbReference>
<dbReference type="Proteomes" id="UP000619788">
    <property type="component" value="Unassembled WGS sequence"/>
</dbReference>
<reference evidence="6 7" key="1">
    <citation type="submission" date="2021-01" db="EMBL/GenBank/DDBJ databases">
        <title>Whole genome shotgun sequence of Planobispora siamensis NBRC 107568.</title>
        <authorList>
            <person name="Komaki H."/>
            <person name="Tamura T."/>
        </authorList>
    </citation>
    <scope>NUCLEOTIDE SEQUENCE [LARGE SCALE GENOMIC DNA]</scope>
    <source>
        <strain evidence="6 7">NBRC 107568</strain>
    </source>
</reference>
<dbReference type="GO" id="GO:0031177">
    <property type="term" value="F:phosphopantetheine binding"/>
    <property type="evidence" value="ECO:0007669"/>
    <property type="project" value="InterPro"/>
</dbReference>
<dbReference type="InterPro" id="IPR042099">
    <property type="entry name" value="ANL_N_sf"/>
</dbReference>
<dbReference type="InterPro" id="IPR023213">
    <property type="entry name" value="CAT-like_dom_sf"/>
</dbReference>
<name>A0A8J3WI33_9ACTN</name>
<dbReference type="InterPro" id="IPR020845">
    <property type="entry name" value="AMP-binding_CS"/>
</dbReference>
<evidence type="ECO:0000256" key="3">
    <source>
        <dbReference type="ARBA" id="ARBA00022553"/>
    </source>
</evidence>
<evidence type="ECO:0000313" key="6">
    <source>
        <dbReference type="EMBL" id="GIH91294.1"/>
    </source>
</evidence>
<comment type="cofactor">
    <cofactor evidence="1">
        <name>pantetheine 4'-phosphate</name>
        <dbReference type="ChEBI" id="CHEBI:47942"/>
    </cofactor>
</comment>
<comment type="caution">
    <text evidence="6">The sequence shown here is derived from an EMBL/GenBank/DDBJ whole genome shotgun (WGS) entry which is preliminary data.</text>
</comment>